<comment type="subcellular location">
    <subcellularLocation>
        <location evidence="5">Cell membrane</location>
        <topology evidence="5">Multi-pass membrane protein</topology>
    </subcellularLocation>
    <subcellularLocation>
        <location evidence="1">Membrane</location>
        <topology evidence="1">Multi-pass membrane protein</topology>
    </subcellularLocation>
</comment>
<evidence type="ECO:0000313" key="7">
    <source>
        <dbReference type="EMBL" id="OQX51218.1"/>
    </source>
</evidence>
<dbReference type="EMBL" id="MZGJ01000006">
    <property type="protein sequence ID" value="OQX51218.1"/>
    <property type="molecule type" value="Genomic_DNA"/>
</dbReference>
<dbReference type="Proteomes" id="UP000192520">
    <property type="component" value="Unassembled WGS sequence"/>
</dbReference>
<dbReference type="InterPro" id="IPR052902">
    <property type="entry name" value="ABC-2_transporter"/>
</dbReference>
<keyword evidence="2 5" id="KW-0812">Transmembrane</keyword>
<keyword evidence="5" id="KW-0813">Transport</keyword>
<dbReference type="AlphaFoldDB" id="A0A1W9NYM6"/>
<name>A0A1W9NYM6_UNCC3</name>
<dbReference type="GO" id="GO:0140359">
    <property type="term" value="F:ABC-type transporter activity"/>
    <property type="evidence" value="ECO:0007669"/>
    <property type="project" value="InterPro"/>
</dbReference>
<organism evidence="7 8">
    <name type="scientific">candidate division CPR3 bacterium 4484_211</name>
    <dbReference type="NCBI Taxonomy" id="1968527"/>
    <lineage>
        <taxon>Bacteria</taxon>
        <taxon>Bacteria division CPR3</taxon>
    </lineage>
</organism>
<dbReference type="PANTHER" id="PTHR43027">
    <property type="entry name" value="DOXORUBICIN RESISTANCE ABC TRANSPORTER PERMEASE PROTEIN DRRC-RELATED"/>
    <property type="match status" value="1"/>
</dbReference>
<reference evidence="8" key="1">
    <citation type="submission" date="2017-03" db="EMBL/GenBank/DDBJ databases">
        <title>Novel pathways for hydrocarbon cycling and metabolic interdependencies in hydrothermal sediment communities.</title>
        <authorList>
            <person name="Dombrowski N."/>
            <person name="Seitz K."/>
            <person name="Teske A."/>
            <person name="Baker B."/>
        </authorList>
    </citation>
    <scope>NUCLEOTIDE SEQUENCE [LARGE SCALE GENOMIC DNA]</scope>
</reference>
<accession>A0A1W9NYM6</accession>
<feature type="transmembrane region" description="Helical" evidence="5">
    <location>
        <begin position="212"/>
        <end position="240"/>
    </location>
</feature>
<keyword evidence="5" id="KW-1003">Cell membrane</keyword>
<keyword evidence="3 5" id="KW-1133">Transmembrane helix</keyword>
<dbReference type="PROSITE" id="PS51012">
    <property type="entry name" value="ABC_TM2"/>
    <property type="match status" value="1"/>
</dbReference>
<dbReference type="InterPro" id="IPR013525">
    <property type="entry name" value="ABC2_TM"/>
</dbReference>
<evidence type="ECO:0000313" key="8">
    <source>
        <dbReference type="Proteomes" id="UP000192520"/>
    </source>
</evidence>
<dbReference type="InterPro" id="IPR000412">
    <property type="entry name" value="ABC_2_transport"/>
</dbReference>
<feature type="transmembrane region" description="Helical" evidence="5">
    <location>
        <begin position="247"/>
        <end position="273"/>
    </location>
</feature>
<comment type="similarity">
    <text evidence="5">Belongs to the ABC-2 integral membrane protein family.</text>
</comment>
<comment type="caution">
    <text evidence="7">The sequence shown here is derived from an EMBL/GenBank/DDBJ whole genome shotgun (WGS) entry which is preliminary data.</text>
</comment>
<evidence type="ECO:0000256" key="1">
    <source>
        <dbReference type="ARBA" id="ARBA00004141"/>
    </source>
</evidence>
<evidence type="ECO:0000256" key="5">
    <source>
        <dbReference type="RuleBase" id="RU361157"/>
    </source>
</evidence>
<proteinExistence type="inferred from homology"/>
<dbReference type="InterPro" id="IPR047817">
    <property type="entry name" value="ABC2_TM_bact-type"/>
</dbReference>
<dbReference type="PRINTS" id="PR00164">
    <property type="entry name" value="ABC2TRNSPORT"/>
</dbReference>
<protein>
    <recommendedName>
        <fullName evidence="5">Transport permease protein</fullName>
    </recommendedName>
</protein>
<gene>
    <name evidence="7" type="ORF">B5M47_01530</name>
</gene>
<feature type="transmembrane region" description="Helical" evidence="5">
    <location>
        <begin position="20"/>
        <end position="40"/>
    </location>
</feature>
<sequence length="361" mass="40568">MFLRPIFAGSFKMFLRDRHAWMWGLFIPTFIMGIFGLMNFDRMETVKLGIADRANNEISIQLVESLKKVEALEIEESDFETLNAKIQKGDLDLLLVIPPEINLAAITQNIHPIPIDLLYNQGHSQQVGTGVLLINQVLTQFGMQIKQVPPVFALNQKSVDSRNLSYMDFIVPGIVGMMIMQLGIIGVAVIIVRFRDKGILRRLRVTPLNPAVFLFSMVATRLLLLLAQAGLIILMGVLLFDLHIYGNLFYTFIVALLGSLVFLSLGFAVSGIASTINTAMSMAQLIQMPMMFLSGTFFPRDMFPSWLQRLTDYLPLTYLAHALRQIMIENASLVDIKSDLIPLTLWAIGGFILAALVFRWE</sequence>
<evidence type="ECO:0000256" key="4">
    <source>
        <dbReference type="ARBA" id="ARBA00023136"/>
    </source>
</evidence>
<evidence type="ECO:0000256" key="3">
    <source>
        <dbReference type="ARBA" id="ARBA00022989"/>
    </source>
</evidence>
<dbReference type="Gene3D" id="3.40.1710.10">
    <property type="entry name" value="abc type-2 transporter like domain"/>
    <property type="match status" value="1"/>
</dbReference>
<feature type="transmembrane region" description="Helical" evidence="5">
    <location>
        <begin position="169"/>
        <end position="192"/>
    </location>
</feature>
<dbReference type="Pfam" id="PF12698">
    <property type="entry name" value="ABC2_membrane_3"/>
    <property type="match status" value="1"/>
</dbReference>
<feature type="transmembrane region" description="Helical" evidence="5">
    <location>
        <begin position="340"/>
        <end position="358"/>
    </location>
</feature>
<dbReference type="PANTHER" id="PTHR43027:SF2">
    <property type="entry name" value="TRANSPORT PERMEASE PROTEIN"/>
    <property type="match status" value="1"/>
</dbReference>
<feature type="domain" description="ABC transmembrane type-2" evidence="6">
    <location>
        <begin position="135"/>
        <end position="361"/>
    </location>
</feature>
<evidence type="ECO:0000259" key="6">
    <source>
        <dbReference type="PROSITE" id="PS51012"/>
    </source>
</evidence>
<keyword evidence="4 5" id="KW-0472">Membrane</keyword>
<dbReference type="STRING" id="1968527.B5M47_01530"/>
<feature type="transmembrane region" description="Helical" evidence="5">
    <location>
        <begin position="279"/>
        <end position="298"/>
    </location>
</feature>
<dbReference type="GO" id="GO:0043190">
    <property type="term" value="C:ATP-binding cassette (ABC) transporter complex"/>
    <property type="evidence" value="ECO:0007669"/>
    <property type="project" value="InterPro"/>
</dbReference>
<evidence type="ECO:0000256" key="2">
    <source>
        <dbReference type="ARBA" id="ARBA00022692"/>
    </source>
</evidence>